<comment type="caution">
    <text evidence="3">The sequence shown here is derived from an EMBL/GenBank/DDBJ whole genome shotgun (WGS) entry which is preliminary data.</text>
</comment>
<dbReference type="PANTHER" id="PTHR15154">
    <property type="entry name" value="HAMARTIN"/>
    <property type="match status" value="1"/>
</dbReference>
<reference evidence="3" key="2">
    <citation type="submission" date="2023-06" db="EMBL/GenBank/DDBJ databases">
        <authorList>
            <person name="Kobayashi Y."/>
            <person name="Kayamori A."/>
            <person name="Aoki K."/>
            <person name="Shiwa Y."/>
            <person name="Fujita N."/>
            <person name="Sugita T."/>
            <person name="Iwasaki W."/>
            <person name="Tanaka N."/>
            <person name="Takashima M."/>
        </authorList>
    </citation>
    <scope>NUCLEOTIDE SEQUENCE</scope>
    <source>
        <strain evidence="3">HIS016</strain>
    </source>
</reference>
<feature type="coiled-coil region" evidence="1">
    <location>
        <begin position="664"/>
        <end position="691"/>
    </location>
</feature>
<proteinExistence type="predicted"/>
<reference evidence="3" key="1">
    <citation type="journal article" date="2023" name="BMC Genomics">
        <title>Chromosome-level genome assemblies of Cutaneotrichosporon spp. (Trichosporonales, Basidiomycota) reveal imbalanced evolution between nucleotide sequences and chromosome synteny.</title>
        <authorList>
            <person name="Kobayashi Y."/>
            <person name="Kayamori A."/>
            <person name="Aoki K."/>
            <person name="Shiwa Y."/>
            <person name="Matsutani M."/>
            <person name="Fujita N."/>
            <person name="Sugita T."/>
            <person name="Iwasaki W."/>
            <person name="Tanaka N."/>
            <person name="Takashima M."/>
        </authorList>
    </citation>
    <scope>NUCLEOTIDE SEQUENCE</scope>
    <source>
        <strain evidence="3">HIS016</strain>
    </source>
</reference>
<keyword evidence="4" id="KW-1185">Reference proteome</keyword>
<feature type="region of interest" description="Disordered" evidence="2">
    <location>
        <begin position="633"/>
        <end position="658"/>
    </location>
</feature>
<organism evidence="3 4">
    <name type="scientific">Cutaneotrichosporon spelunceum</name>
    <dbReference type="NCBI Taxonomy" id="1672016"/>
    <lineage>
        <taxon>Eukaryota</taxon>
        <taxon>Fungi</taxon>
        <taxon>Dikarya</taxon>
        <taxon>Basidiomycota</taxon>
        <taxon>Agaricomycotina</taxon>
        <taxon>Tremellomycetes</taxon>
        <taxon>Trichosporonales</taxon>
        <taxon>Trichosporonaceae</taxon>
        <taxon>Cutaneotrichosporon</taxon>
    </lineage>
</organism>
<evidence type="ECO:0000313" key="4">
    <source>
        <dbReference type="Proteomes" id="UP001222932"/>
    </source>
</evidence>
<sequence>MSPAAEVLERLEGFPQDLSDLVLPELSARDVDELVVSLDSMAHTNDTPEARNSIVQVSTLLPAHKILANLELAWVCDPGAPIGSVVAELARSLSTGTYDAYTWAKAASSANTERAREVIGTWGADNFETFLDVCRDLFMDPSMRVGVLSIIQRIMLRAPYTPDTPTASTPMAQFASHDFFPVMLKSLLLDTSNHLFGLGLSSLVAILPFSVPLLRQYIPLLMVVLGRAMCWRDRPFYDAGKQKRVGVTTTPAPAASMDWTVATTGEDQISVPTSTEKRVVQLLLVGMYGAWPSNIIAFIRDQPAYLAIKEVAPIYAVPWEEVWQPGQLQARCVPLISDFMLHHSVITHTSSQEMADEKRWERFDPSEFISMAHLMAGGSEDPDSMFEFFRLPKVQLDLPEHGPEEAEPTVAGSSSDVSDIRRLNVENELLRLESLYNNRLQRQLVHHIGRLHRNSLRFNSDEAEIHNFVNRLKEQSKTISTLTHDLTTQRAEASQAQQKHVKWQEQLRDKVSGFREGRRNWMTEATRLRTEVAEGQAAAREMRDELGTVKNERFTLQARLLELAPKVRHIEDYQTRMKQLMDAQLLWDEDVAALREAKAAAIASQARCAELETMLRAREKICREQSETIRQLESRSVVPSVGPAPAEEEKPRDMPDPTFHISVAENVRKRAERLERDNLELTVEVERLRRMTIKDATGGGSASSLLYGGA</sequence>
<keyword evidence="1" id="KW-0175">Coiled coil</keyword>
<dbReference type="PANTHER" id="PTHR15154:SF2">
    <property type="entry name" value="HAMARTIN"/>
    <property type="match status" value="1"/>
</dbReference>
<evidence type="ECO:0000256" key="2">
    <source>
        <dbReference type="SAM" id="MobiDB-lite"/>
    </source>
</evidence>
<evidence type="ECO:0000256" key="1">
    <source>
        <dbReference type="SAM" id="Coils"/>
    </source>
</evidence>
<protein>
    <recommendedName>
        <fullName evidence="5">Hamartin protein-domain-containing protein</fullName>
    </recommendedName>
</protein>
<name>A0AAD3YCL7_9TREE</name>
<evidence type="ECO:0000313" key="3">
    <source>
        <dbReference type="EMBL" id="GMK56994.1"/>
    </source>
</evidence>
<dbReference type="GO" id="GO:0051726">
    <property type="term" value="P:regulation of cell cycle"/>
    <property type="evidence" value="ECO:0007669"/>
    <property type="project" value="TreeGrafter"/>
</dbReference>
<dbReference type="GO" id="GO:0033596">
    <property type="term" value="C:TSC1-TSC2 complex"/>
    <property type="evidence" value="ECO:0007669"/>
    <property type="project" value="TreeGrafter"/>
</dbReference>
<dbReference type="InterPro" id="IPR007483">
    <property type="entry name" value="Hamartin"/>
</dbReference>
<dbReference type="Proteomes" id="UP001222932">
    <property type="component" value="Unassembled WGS sequence"/>
</dbReference>
<accession>A0AAD3YCL7</accession>
<dbReference type="EMBL" id="BTCM01000003">
    <property type="protein sequence ID" value="GMK56994.1"/>
    <property type="molecule type" value="Genomic_DNA"/>
</dbReference>
<gene>
    <name evidence="3" type="ORF">CspeluHIS016_0308340</name>
</gene>
<dbReference type="AlphaFoldDB" id="A0AAD3YCL7"/>
<dbReference type="GO" id="GO:0032007">
    <property type="term" value="P:negative regulation of TOR signaling"/>
    <property type="evidence" value="ECO:0007669"/>
    <property type="project" value="TreeGrafter"/>
</dbReference>
<evidence type="ECO:0008006" key="5">
    <source>
        <dbReference type="Google" id="ProtNLM"/>
    </source>
</evidence>